<dbReference type="Pfam" id="PF00612">
    <property type="entry name" value="IQ"/>
    <property type="match status" value="1"/>
</dbReference>
<feature type="region of interest" description="Disordered" evidence="5">
    <location>
        <begin position="86"/>
        <end position="106"/>
    </location>
</feature>
<feature type="region of interest" description="Disordered" evidence="5">
    <location>
        <begin position="257"/>
        <end position="347"/>
    </location>
</feature>
<protein>
    <submittedName>
        <fullName evidence="6">Iq calmodulin-binding motif protein</fullName>
    </submittedName>
</protein>
<dbReference type="CDD" id="cd23767">
    <property type="entry name" value="IQCD"/>
    <property type="match status" value="1"/>
</dbReference>
<sequence length="732" mass="81672">MLAPAAIGSRARSISLHRRRKQAAEDPAGAVAALAAAVAAPMMTKFDRPASAVATENDLHAQKEAVGRDESGPRKTPLHHHVSCAAITPPASPPVPRPDQQEQEEHLNPDFSATVTTTTTAHSQSGDDTCSLAHDSITNSARQEYMDSLVPPSRDEFDKIAEVQRTKEEEIKRSRSKRRSMQSQISVEGGVGEVEAPLQSPASRGRGRSSSDAMNNAATMIQRNYRGYRVRREMQGLGLDASTRWSSAIEEARFRQLNRPRAKSSAALSVSGDQHSVLSRDSDGGMRSATARDNWRKAATIARRAGHDDAETDSETSSSSDDSEESPEQRAERRRRREEANGKRKKDSKMMGLQYFLEMVDLKHRYGSNLRVYHEEWKKSDTNENFFYWLDYGGGKNIEMEACPRDRLEREQVRYLSREERQYYLVEVDQEGRLCWAKNGARIDTTESYKDSVHGIVPADDPTPAWSQSNVPPLEDRDVDDSRSESSVESALEADRAAKYATPELDNATGMKKVSHLSAATVFNKLLRKSVKKNTWIFVADTSFRLYVGIKSSGAFQHSSFLQGSRISAAGLIKIKNGRLSSLSPLSGHYRPPASNFRAFVKSLKEANVDTSHVSISKSYAVLVGLEVYVKSRQKSKKTLEKMSLKKEKIVAPEEARKREEEEMDKSESAAKERKVLEREAEEREENRAAVKLMRKLHVSPSEPHGQRDGDPAAMEPLAEERTREQRAASGV</sequence>
<dbReference type="GeneID" id="62162441"/>
<evidence type="ECO:0000313" key="7">
    <source>
        <dbReference type="Proteomes" id="UP000781932"/>
    </source>
</evidence>
<feature type="region of interest" description="Disordered" evidence="5">
    <location>
        <begin position="147"/>
        <end position="217"/>
    </location>
</feature>
<dbReference type="GO" id="GO:0005634">
    <property type="term" value="C:nucleus"/>
    <property type="evidence" value="ECO:0007669"/>
    <property type="project" value="UniProtKB-SubCell"/>
</dbReference>
<name>A0A9P6I3F2_9PEZI</name>
<reference evidence="6" key="1">
    <citation type="submission" date="2020-03" db="EMBL/GenBank/DDBJ databases">
        <authorList>
            <person name="He L."/>
        </authorList>
    </citation>
    <scope>NUCLEOTIDE SEQUENCE</scope>
    <source>
        <strain evidence="6">CkLH20</strain>
    </source>
</reference>
<feature type="compositionally biased region" description="Basic and acidic residues" evidence="5">
    <location>
        <begin position="653"/>
        <end position="689"/>
    </location>
</feature>
<dbReference type="EMBL" id="JAATWM020000020">
    <property type="protein sequence ID" value="KAF9875718.1"/>
    <property type="molecule type" value="Genomic_DNA"/>
</dbReference>
<comment type="caution">
    <text evidence="6">The sequence shown here is derived from an EMBL/GenBank/DDBJ whole genome shotgun (WGS) entry which is preliminary data.</text>
</comment>
<evidence type="ECO:0000256" key="5">
    <source>
        <dbReference type="SAM" id="MobiDB-lite"/>
    </source>
</evidence>
<feature type="compositionally biased region" description="Basic and acidic residues" evidence="5">
    <location>
        <begin position="327"/>
        <end position="342"/>
    </location>
</feature>
<feature type="compositionally biased region" description="Basic and acidic residues" evidence="5">
    <location>
        <begin position="474"/>
        <end position="486"/>
    </location>
</feature>
<proteinExistence type="predicted"/>
<evidence type="ECO:0000313" key="6">
    <source>
        <dbReference type="EMBL" id="KAF9875718.1"/>
    </source>
</evidence>
<evidence type="ECO:0000256" key="1">
    <source>
        <dbReference type="ARBA" id="ARBA00004123"/>
    </source>
</evidence>
<keyword evidence="3" id="KW-0963">Cytoplasm</keyword>
<dbReference type="Gene3D" id="1.20.5.190">
    <property type="match status" value="1"/>
</dbReference>
<dbReference type="InterPro" id="IPR044159">
    <property type="entry name" value="IQM"/>
</dbReference>
<dbReference type="Proteomes" id="UP000781932">
    <property type="component" value="Unassembled WGS sequence"/>
</dbReference>
<dbReference type="InterPro" id="IPR000048">
    <property type="entry name" value="IQ_motif_EF-hand-BS"/>
</dbReference>
<dbReference type="PANTHER" id="PTHR31250:SF27">
    <property type="entry name" value="IQ DOMAIN-CONTAINING PROTEIN IQM5"/>
    <property type="match status" value="1"/>
</dbReference>
<dbReference type="PROSITE" id="PS50096">
    <property type="entry name" value="IQ"/>
    <property type="match status" value="1"/>
</dbReference>
<evidence type="ECO:0000256" key="2">
    <source>
        <dbReference type="ARBA" id="ARBA00004496"/>
    </source>
</evidence>
<comment type="subcellular location">
    <subcellularLocation>
        <location evidence="2">Cytoplasm</location>
    </subcellularLocation>
    <subcellularLocation>
        <location evidence="1">Nucleus</location>
    </subcellularLocation>
</comment>
<feature type="region of interest" description="Disordered" evidence="5">
    <location>
        <begin position="453"/>
        <end position="492"/>
    </location>
</feature>
<keyword evidence="7" id="KW-1185">Reference proteome</keyword>
<dbReference type="AlphaFoldDB" id="A0A9P6I3F2"/>
<dbReference type="OrthoDB" id="7344096at2759"/>
<feature type="compositionally biased region" description="Basic and acidic residues" evidence="5">
    <location>
        <begin position="153"/>
        <end position="173"/>
    </location>
</feature>
<organism evidence="6 7">
    <name type="scientific">Colletotrichum karsti</name>
    <dbReference type="NCBI Taxonomy" id="1095194"/>
    <lineage>
        <taxon>Eukaryota</taxon>
        <taxon>Fungi</taxon>
        <taxon>Dikarya</taxon>
        <taxon>Ascomycota</taxon>
        <taxon>Pezizomycotina</taxon>
        <taxon>Sordariomycetes</taxon>
        <taxon>Hypocreomycetidae</taxon>
        <taxon>Glomerellales</taxon>
        <taxon>Glomerellaceae</taxon>
        <taxon>Colletotrichum</taxon>
        <taxon>Colletotrichum boninense species complex</taxon>
    </lineage>
</organism>
<accession>A0A9P6I3F2</accession>
<dbReference type="SMART" id="SM00015">
    <property type="entry name" value="IQ"/>
    <property type="match status" value="1"/>
</dbReference>
<gene>
    <name evidence="6" type="ORF">CkaCkLH20_06650</name>
</gene>
<keyword evidence="4" id="KW-0539">Nucleus</keyword>
<reference evidence="6" key="2">
    <citation type="submission" date="2020-11" db="EMBL/GenBank/DDBJ databases">
        <title>Whole genome sequencing of Colletotrichum sp.</title>
        <authorList>
            <person name="Li H."/>
        </authorList>
    </citation>
    <scope>NUCLEOTIDE SEQUENCE</scope>
    <source>
        <strain evidence="6">CkLH20</strain>
    </source>
</reference>
<feature type="region of interest" description="Disordered" evidence="5">
    <location>
        <begin position="653"/>
        <end position="732"/>
    </location>
</feature>
<dbReference type="RefSeq" id="XP_038745179.1">
    <property type="nucleotide sequence ID" value="XM_038889367.1"/>
</dbReference>
<dbReference type="GO" id="GO:0005737">
    <property type="term" value="C:cytoplasm"/>
    <property type="evidence" value="ECO:0007669"/>
    <property type="project" value="UniProtKB-SubCell"/>
</dbReference>
<feature type="compositionally biased region" description="Polar residues" evidence="5">
    <location>
        <begin position="266"/>
        <end position="277"/>
    </location>
</feature>
<feature type="compositionally biased region" description="Basic and acidic residues" evidence="5">
    <location>
        <begin position="719"/>
        <end position="732"/>
    </location>
</feature>
<dbReference type="PANTHER" id="PTHR31250">
    <property type="entry name" value="IQ DOMAIN-CONTAINING PROTEIN IQM3"/>
    <property type="match status" value="1"/>
</dbReference>
<evidence type="ECO:0000256" key="4">
    <source>
        <dbReference type="ARBA" id="ARBA00023242"/>
    </source>
</evidence>
<evidence type="ECO:0000256" key="3">
    <source>
        <dbReference type="ARBA" id="ARBA00022490"/>
    </source>
</evidence>
<feature type="region of interest" description="Disordered" evidence="5">
    <location>
        <begin position="1"/>
        <end position="27"/>
    </location>
</feature>